<dbReference type="Proteomes" id="UP001162483">
    <property type="component" value="Unassembled WGS sequence"/>
</dbReference>
<feature type="non-terminal residue" evidence="4">
    <location>
        <position position="191"/>
    </location>
</feature>
<evidence type="ECO:0000256" key="1">
    <source>
        <dbReference type="ARBA" id="ARBA00023015"/>
    </source>
</evidence>
<protein>
    <submittedName>
        <fullName evidence="4">Uncharacterized protein</fullName>
    </submittedName>
</protein>
<evidence type="ECO:0000256" key="3">
    <source>
        <dbReference type="SAM" id="MobiDB-lite"/>
    </source>
</evidence>
<name>A0ABN9C345_9NEOB</name>
<sequence length="191" mass="21081">MMIGSMTVDCLGILSDLSDCEEKLFPIGYQCSRVYWSTTDARKRCVYTCKILECRPPPSEPDINSTVHHEENRTIAHSPPLRDVQEVNLQEPKSSGLPSPGPPPCNSVSLTSFRTLGRSRVRHRYPHNQRSPGPRPLPSAGSPVTHEIVTVGDPLLSSGFRSIGSCRHSVSKIPQLQKPRLISPSNTDTTK</sequence>
<dbReference type="PANTHER" id="PTHR45838">
    <property type="entry name" value="HISTONE-LYSINE-N-METHYLTRANSFERASE 2 KMT2 FAMILY MEMBER"/>
    <property type="match status" value="1"/>
</dbReference>
<feature type="region of interest" description="Disordered" evidence="3">
    <location>
        <begin position="60"/>
        <end position="110"/>
    </location>
</feature>
<dbReference type="SMART" id="SM00541">
    <property type="entry name" value="FYRN"/>
    <property type="match status" value="1"/>
</dbReference>
<organism evidence="4 5">
    <name type="scientific">Staurois parvus</name>
    <dbReference type="NCBI Taxonomy" id="386267"/>
    <lineage>
        <taxon>Eukaryota</taxon>
        <taxon>Metazoa</taxon>
        <taxon>Chordata</taxon>
        <taxon>Craniata</taxon>
        <taxon>Vertebrata</taxon>
        <taxon>Euteleostomi</taxon>
        <taxon>Amphibia</taxon>
        <taxon>Batrachia</taxon>
        <taxon>Anura</taxon>
        <taxon>Neobatrachia</taxon>
        <taxon>Ranoidea</taxon>
        <taxon>Ranidae</taxon>
        <taxon>Staurois</taxon>
    </lineage>
</organism>
<evidence type="ECO:0000313" key="4">
    <source>
        <dbReference type="EMBL" id="CAI9554323.1"/>
    </source>
</evidence>
<keyword evidence="1" id="KW-0805">Transcription regulation</keyword>
<dbReference type="Pfam" id="PF05964">
    <property type="entry name" value="FYRN"/>
    <property type="match status" value="1"/>
</dbReference>
<reference evidence="4" key="1">
    <citation type="submission" date="2023-05" db="EMBL/GenBank/DDBJ databases">
        <authorList>
            <person name="Stuckert A."/>
        </authorList>
    </citation>
    <scope>NUCLEOTIDE SEQUENCE</scope>
</reference>
<dbReference type="InterPro" id="IPR003888">
    <property type="entry name" value="FYrich_N"/>
</dbReference>
<feature type="region of interest" description="Disordered" evidence="3">
    <location>
        <begin position="124"/>
        <end position="145"/>
    </location>
</feature>
<dbReference type="EMBL" id="CATNWA010007562">
    <property type="protein sequence ID" value="CAI9554323.1"/>
    <property type="molecule type" value="Genomic_DNA"/>
</dbReference>
<dbReference type="PANTHER" id="PTHR45838:SF2">
    <property type="entry name" value="HISTONE-LYSINE N-METHYLTRANSFERASE 2A"/>
    <property type="match status" value="1"/>
</dbReference>
<evidence type="ECO:0000313" key="5">
    <source>
        <dbReference type="Proteomes" id="UP001162483"/>
    </source>
</evidence>
<accession>A0ABN9C345</accession>
<gene>
    <name evidence="4" type="ORF">SPARVUS_LOCUS4197332</name>
</gene>
<feature type="region of interest" description="Disordered" evidence="3">
    <location>
        <begin position="169"/>
        <end position="191"/>
    </location>
</feature>
<keyword evidence="5" id="KW-1185">Reference proteome</keyword>
<keyword evidence="2" id="KW-0804">Transcription</keyword>
<comment type="caution">
    <text evidence="4">The sequence shown here is derived from an EMBL/GenBank/DDBJ whole genome shotgun (WGS) entry which is preliminary data.</text>
</comment>
<proteinExistence type="predicted"/>
<dbReference type="PROSITE" id="PS51542">
    <property type="entry name" value="FYRN"/>
    <property type="match status" value="1"/>
</dbReference>
<dbReference type="Gene3D" id="3.30.160.360">
    <property type="match status" value="1"/>
</dbReference>
<evidence type="ECO:0000256" key="2">
    <source>
        <dbReference type="ARBA" id="ARBA00023163"/>
    </source>
</evidence>